<dbReference type="Gene3D" id="3.10.450.50">
    <property type="match status" value="1"/>
</dbReference>
<dbReference type="RefSeq" id="WP_188565469.1">
    <property type="nucleotide sequence ID" value="NZ_BMED01000001.1"/>
</dbReference>
<proteinExistence type="predicted"/>
<protein>
    <recommendedName>
        <fullName evidence="3">SnoaL-like domain-containing protein</fullName>
    </recommendedName>
</protein>
<evidence type="ECO:0008006" key="3">
    <source>
        <dbReference type="Google" id="ProtNLM"/>
    </source>
</evidence>
<evidence type="ECO:0000313" key="1">
    <source>
        <dbReference type="EMBL" id="GGC70487.1"/>
    </source>
</evidence>
<dbReference type="Proteomes" id="UP000637423">
    <property type="component" value="Unassembled WGS sequence"/>
</dbReference>
<organism evidence="1 2">
    <name type="scientific">Undibacterium terreum</name>
    <dbReference type="NCBI Taxonomy" id="1224302"/>
    <lineage>
        <taxon>Bacteria</taxon>
        <taxon>Pseudomonadati</taxon>
        <taxon>Pseudomonadota</taxon>
        <taxon>Betaproteobacteria</taxon>
        <taxon>Burkholderiales</taxon>
        <taxon>Oxalobacteraceae</taxon>
        <taxon>Undibacterium</taxon>
    </lineage>
</organism>
<name>A0A916UFG9_9BURK</name>
<gene>
    <name evidence="1" type="ORF">GCM10011396_16970</name>
</gene>
<dbReference type="AlphaFoldDB" id="A0A916UFG9"/>
<comment type="caution">
    <text evidence="1">The sequence shown here is derived from an EMBL/GenBank/DDBJ whole genome shotgun (WGS) entry which is preliminary data.</text>
</comment>
<dbReference type="InterPro" id="IPR032710">
    <property type="entry name" value="NTF2-like_dom_sf"/>
</dbReference>
<dbReference type="SUPFAM" id="SSF54427">
    <property type="entry name" value="NTF2-like"/>
    <property type="match status" value="1"/>
</dbReference>
<keyword evidence="2" id="KW-1185">Reference proteome</keyword>
<sequence>MEAKEIELLVEKYIAVWNQPDAAQRREMIAQLWTEDGAHYTPSTEMHGYAELENRIGTAYQKWVRDAGYLFRYAGNAQSHHQGVRFNWQMVNAENKAISCGFDFLILDANGRILSDHQFLDPSPA</sequence>
<reference evidence="1" key="1">
    <citation type="journal article" date="2014" name="Int. J. Syst. Evol. Microbiol.">
        <title>Complete genome sequence of Corynebacterium casei LMG S-19264T (=DSM 44701T), isolated from a smear-ripened cheese.</title>
        <authorList>
            <consortium name="US DOE Joint Genome Institute (JGI-PGF)"/>
            <person name="Walter F."/>
            <person name="Albersmeier A."/>
            <person name="Kalinowski J."/>
            <person name="Ruckert C."/>
        </authorList>
    </citation>
    <scope>NUCLEOTIDE SEQUENCE</scope>
    <source>
        <strain evidence="1">CGMCC 1.10998</strain>
    </source>
</reference>
<reference evidence="1" key="2">
    <citation type="submission" date="2020-09" db="EMBL/GenBank/DDBJ databases">
        <authorList>
            <person name="Sun Q."/>
            <person name="Zhou Y."/>
        </authorList>
    </citation>
    <scope>NUCLEOTIDE SEQUENCE</scope>
    <source>
        <strain evidence="1">CGMCC 1.10998</strain>
    </source>
</reference>
<accession>A0A916UFG9</accession>
<dbReference type="EMBL" id="BMED01000001">
    <property type="protein sequence ID" value="GGC70487.1"/>
    <property type="molecule type" value="Genomic_DNA"/>
</dbReference>
<evidence type="ECO:0000313" key="2">
    <source>
        <dbReference type="Proteomes" id="UP000637423"/>
    </source>
</evidence>